<dbReference type="PANTHER" id="PTHR48258">
    <property type="entry name" value="DUF4218 DOMAIN-CONTAINING PROTEIN-RELATED"/>
    <property type="match status" value="1"/>
</dbReference>
<dbReference type="InterPro" id="IPR013103">
    <property type="entry name" value="RVT_2"/>
</dbReference>
<dbReference type="InterPro" id="IPR025312">
    <property type="entry name" value="DUF4216"/>
</dbReference>
<dbReference type="Pfam" id="PF07727">
    <property type="entry name" value="RVT_2"/>
    <property type="match status" value="1"/>
</dbReference>
<dbReference type="Pfam" id="PF02992">
    <property type="entry name" value="Transposase_21"/>
    <property type="match status" value="1"/>
</dbReference>
<proteinExistence type="predicted"/>
<reference evidence="4" key="1">
    <citation type="submission" date="2023-07" db="EMBL/GenBank/DDBJ databases">
        <title>A chromosome-level genome assembly of Lolium multiflorum.</title>
        <authorList>
            <person name="Chen Y."/>
            <person name="Copetti D."/>
            <person name="Kolliker R."/>
            <person name="Studer B."/>
        </authorList>
    </citation>
    <scope>NUCLEOTIDE SEQUENCE</scope>
    <source>
        <strain evidence="4">02402/16</strain>
        <tissue evidence="4">Leaf</tissue>
    </source>
</reference>
<evidence type="ECO:0000313" key="4">
    <source>
        <dbReference type="EMBL" id="KAK1594919.1"/>
    </source>
</evidence>
<feature type="region of interest" description="Disordered" evidence="1">
    <location>
        <begin position="94"/>
        <end position="180"/>
    </location>
</feature>
<evidence type="ECO:0000259" key="3">
    <source>
        <dbReference type="Pfam" id="PF13952"/>
    </source>
</evidence>
<sequence length="868" mass="99898">MQEELECFTRNEVWSLVERPKDHRINVIGTKWVFKNKKDENGIVIRNKARKFEMSMMGELKFFLGFQVRQLAKGTFISQEKYVKDMLKKFDMTNANPMKTPMPVKGQLGSCDGRSSDDDRGVLAKRGRLAPRPPGCRTSGRVPPKAPPTTDTGSSARGRNKSAGNKRKDKHAAQDDDEIVPDNVGTRHIADWQSVRKENPYRFVQRTYTDGDRLFWTKTQASIWEDFYNTRECMKNGAIVMPKAINTEELALHEATKYRFVVDTLKGFMPSYNCWTKHGERGVMMENDDEEEEDDDMYPNYGDTATGHDEDEEAGGGDQDEEASDEPVDDDLRRAIADAHRDAETENEKRKLKGMLDDHKKKLYPNCEDGNTKLGATLELLQWKAEAGICDKPFEKLLKIMKRRFPKDNELPDSTYEAKKVLCPLGLEVLKIHACINDCILYRHEYENLEKCPVCNALRYKIRRDDPGDVEGEPPRKRVPAKVMWYAPIIPRLKRLFRNKEHARLLRWHKEDRKKDEKLRHPADGSQWRKIDREFPDFADDARNLRPEGSISKGYGTEEVIEFCVDFIPDLKSIGVPESRHEGRLSGKGTLGRKSMICRDGISFTQAHYTVLQSSTLVAPYITDHKNIVRSEYPGQSEDWITHKHMQTFGGWLRTHLMNNNAIDDQLYLLAGSPSSTILTFQGYEINGNTFYTFAQDKKSTNQNSGVRIDATNTNSGEKDTYYGYIEEIWELDYGPYFKIPLFRCKWFKLDGKGVKVDQLYGITTVDLNNLGYRDEPFVLANDVSQVFYVKDMSSRPKKRKHKETSSSDEPKRHIVLSGKRTIVGVEDKTDMSEDYNKFAEIPPFRVNIDPTIALNAEDTPWLRSKRS</sequence>
<dbReference type="PANTHER" id="PTHR48258:SF9">
    <property type="entry name" value="OS01G0348150 PROTEIN"/>
    <property type="match status" value="1"/>
</dbReference>
<dbReference type="InterPro" id="IPR004242">
    <property type="entry name" value="Transposase_21"/>
</dbReference>
<evidence type="ECO:0000259" key="2">
    <source>
        <dbReference type="Pfam" id="PF07727"/>
    </source>
</evidence>
<name>A0AAD8V6K6_LOLMU</name>
<keyword evidence="5" id="KW-1185">Reference proteome</keyword>
<gene>
    <name evidence="4" type="ORF">QYE76_059251</name>
</gene>
<dbReference type="Proteomes" id="UP001231189">
    <property type="component" value="Unassembled WGS sequence"/>
</dbReference>
<feature type="compositionally biased region" description="Basic residues" evidence="1">
    <location>
        <begin position="158"/>
        <end position="170"/>
    </location>
</feature>
<feature type="compositionally biased region" description="Acidic residues" evidence="1">
    <location>
        <begin position="309"/>
        <end position="329"/>
    </location>
</feature>
<protein>
    <recommendedName>
        <fullName evidence="6">Transposon protein, putative, CACTA, En/Spm sub-class</fullName>
    </recommendedName>
</protein>
<organism evidence="4 5">
    <name type="scientific">Lolium multiflorum</name>
    <name type="common">Italian ryegrass</name>
    <name type="synonym">Lolium perenne subsp. multiflorum</name>
    <dbReference type="NCBI Taxonomy" id="4521"/>
    <lineage>
        <taxon>Eukaryota</taxon>
        <taxon>Viridiplantae</taxon>
        <taxon>Streptophyta</taxon>
        <taxon>Embryophyta</taxon>
        <taxon>Tracheophyta</taxon>
        <taxon>Spermatophyta</taxon>
        <taxon>Magnoliopsida</taxon>
        <taxon>Liliopsida</taxon>
        <taxon>Poales</taxon>
        <taxon>Poaceae</taxon>
        <taxon>BOP clade</taxon>
        <taxon>Pooideae</taxon>
        <taxon>Poodae</taxon>
        <taxon>Poeae</taxon>
        <taxon>Poeae Chloroplast Group 2 (Poeae type)</taxon>
        <taxon>Loliodinae</taxon>
        <taxon>Loliinae</taxon>
        <taxon>Lolium</taxon>
    </lineage>
</organism>
<dbReference type="Pfam" id="PF13952">
    <property type="entry name" value="DUF4216"/>
    <property type="match status" value="1"/>
</dbReference>
<feature type="domain" description="DUF4216" evidence="3">
    <location>
        <begin position="730"/>
        <end position="796"/>
    </location>
</feature>
<feature type="compositionally biased region" description="Acidic residues" evidence="1">
    <location>
        <begin position="288"/>
        <end position="297"/>
    </location>
</feature>
<evidence type="ECO:0000256" key="1">
    <source>
        <dbReference type="SAM" id="MobiDB-lite"/>
    </source>
</evidence>
<evidence type="ECO:0008006" key="6">
    <source>
        <dbReference type="Google" id="ProtNLM"/>
    </source>
</evidence>
<feature type="domain" description="Reverse transcriptase Ty1/copia-type" evidence="2">
    <location>
        <begin position="49"/>
        <end position="102"/>
    </location>
</feature>
<accession>A0AAD8V6K6</accession>
<feature type="region of interest" description="Disordered" evidence="1">
    <location>
        <begin position="288"/>
        <end position="329"/>
    </location>
</feature>
<dbReference type="EMBL" id="JAUUTY010000688">
    <property type="protein sequence ID" value="KAK1594919.1"/>
    <property type="molecule type" value="Genomic_DNA"/>
</dbReference>
<comment type="caution">
    <text evidence="4">The sequence shown here is derived from an EMBL/GenBank/DDBJ whole genome shotgun (WGS) entry which is preliminary data.</text>
</comment>
<evidence type="ECO:0000313" key="5">
    <source>
        <dbReference type="Proteomes" id="UP001231189"/>
    </source>
</evidence>
<dbReference type="AlphaFoldDB" id="A0AAD8V6K6"/>